<evidence type="ECO:0000313" key="2">
    <source>
        <dbReference type="Proteomes" id="UP000053958"/>
    </source>
</evidence>
<dbReference type="PANTHER" id="PTHR46082">
    <property type="entry name" value="ATP/GTP-BINDING PROTEIN-RELATED"/>
    <property type="match status" value="1"/>
</dbReference>
<dbReference type="Gene3D" id="1.25.40.10">
    <property type="entry name" value="Tetratricopeptide repeat domain"/>
    <property type="match status" value="1"/>
</dbReference>
<protein>
    <submittedName>
        <fullName evidence="1">TPR repeat protein</fullName>
    </submittedName>
</protein>
<name>A0A0F4YT20_RASE3</name>
<evidence type="ECO:0000313" key="1">
    <source>
        <dbReference type="EMBL" id="KKA20996.1"/>
    </source>
</evidence>
<dbReference type="AlphaFoldDB" id="A0A0F4YT20"/>
<dbReference type="InterPro" id="IPR053137">
    <property type="entry name" value="NLR-like"/>
</dbReference>
<dbReference type="OrthoDB" id="5986190at2759"/>
<dbReference type="InterPro" id="IPR011990">
    <property type="entry name" value="TPR-like_helical_dom_sf"/>
</dbReference>
<keyword evidence="2" id="KW-1185">Reference proteome</keyword>
<accession>A0A0F4YT20</accession>
<dbReference type="RefSeq" id="XP_013327608.1">
    <property type="nucleotide sequence ID" value="XM_013472154.1"/>
</dbReference>
<dbReference type="PANTHER" id="PTHR46082:SF6">
    <property type="entry name" value="AAA+ ATPASE DOMAIN-CONTAINING PROTEIN-RELATED"/>
    <property type="match status" value="1"/>
</dbReference>
<dbReference type="STRING" id="1408163.A0A0F4YT20"/>
<comment type="caution">
    <text evidence="1">The sequence shown here is derived from an EMBL/GenBank/DDBJ whole genome shotgun (WGS) entry which is preliminary data.</text>
</comment>
<dbReference type="EMBL" id="LASV01000212">
    <property type="protein sequence ID" value="KKA20996.1"/>
    <property type="molecule type" value="Genomic_DNA"/>
</dbReference>
<sequence length="334" mass="38073">MSPLAFEYLETKMSFLSNTSFTQGDPQRCRTPHAMAAAIPNRCLWDKATCAWPLVAVFLGKGDPNGTADVRAVLFSLGAGDQEETARRGTSRYIDELSRVYWGHGRFKEAKETILQVVEIKKRQLGKVDGHTLAYMEDLEAYCRDRGQLKEAEELILQVVEIYKTQRGLENSGTLYRMSELAPGYRDQGRLKEAEELRLQVVEISKRRLGPEHPETLFHRHNLAVIYVAQDRWKEAYELETHVVEAKTRLFGQDDSDTLVSMLYLSAIYVSLGQRNEAGELQKQQAMEAIRRALADDDSSRERLIRSAETLKALTKNQDVIKLMDEVIQMTKTV</sequence>
<reference evidence="1 2" key="1">
    <citation type="submission" date="2015-04" db="EMBL/GenBank/DDBJ databases">
        <authorList>
            <person name="Heijne W.H."/>
            <person name="Fedorova N.D."/>
            <person name="Nierman W.C."/>
            <person name="Vollebregt A.W."/>
            <person name="Zhao Z."/>
            <person name="Wu L."/>
            <person name="Kumar M."/>
            <person name="Stam H."/>
            <person name="van den Berg M.A."/>
            <person name="Pel H.J."/>
        </authorList>
    </citation>
    <scope>NUCLEOTIDE SEQUENCE [LARGE SCALE GENOMIC DNA]</scope>
    <source>
        <strain evidence="1 2">CBS 393.64</strain>
    </source>
</reference>
<dbReference type="SUPFAM" id="SSF48452">
    <property type="entry name" value="TPR-like"/>
    <property type="match status" value="1"/>
</dbReference>
<dbReference type="Pfam" id="PF13424">
    <property type="entry name" value="TPR_12"/>
    <property type="match status" value="1"/>
</dbReference>
<proteinExistence type="predicted"/>
<dbReference type="GeneID" id="25317323"/>
<gene>
    <name evidence="1" type="ORF">T310_4976</name>
</gene>
<dbReference type="Proteomes" id="UP000053958">
    <property type="component" value="Unassembled WGS sequence"/>
</dbReference>
<organism evidence="1 2">
    <name type="scientific">Rasamsonia emersonii (strain ATCC 16479 / CBS 393.64 / IMI 116815)</name>
    <dbReference type="NCBI Taxonomy" id="1408163"/>
    <lineage>
        <taxon>Eukaryota</taxon>
        <taxon>Fungi</taxon>
        <taxon>Dikarya</taxon>
        <taxon>Ascomycota</taxon>
        <taxon>Pezizomycotina</taxon>
        <taxon>Eurotiomycetes</taxon>
        <taxon>Eurotiomycetidae</taxon>
        <taxon>Eurotiales</taxon>
        <taxon>Trichocomaceae</taxon>
        <taxon>Rasamsonia</taxon>
    </lineage>
</organism>